<protein>
    <recommendedName>
        <fullName evidence="4">Lysine exporter LysO family protein</fullName>
    </recommendedName>
</protein>
<name>A0A2U9IPJ4_9CREN</name>
<feature type="transmembrane region" description="Helical" evidence="1">
    <location>
        <begin position="104"/>
        <end position="121"/>
    </location>
</feature>
<reference evidence="2 3" key="1">
    <citation type="submission" date="2018-05" db="EMBL/GenBank/DDBJ databases">
        <title>Complete Genome Sequences of Extremely Thermoacidophilic, Metal-Mobilizing Type-Strain Members of the Archaeal Family Sulfolobaceae: Acidianus brierleyi DSM-1651T, Acidianus sulfidivorans DSM-18786T, Metallosphaera hakonensis DSM-7519T, and Metallosphaera prunae DSM-10039T.</title>
        <authorList>
            <person name="Counts J.A."/>
            <person name="Kelly R.M."/>
        </authorList>
    </citation>
    <scope>NUCLEOTIDE SEQUENCE [LARGE SCALE GENOMIC DNA]</scope>
    <source>
        <strain evidence="2 3">JP7</strain>
    </source>
</reference>
<feature type="transmembrane region" description="Helical" evidence="1">
    <location>
        <begin position="248"/>
        <end position="267"/>
    </location>
</feature>
<feature type="transmembrane region" description="Helical" evidence="1">
    <location>
        <begin position="9"/>
        <end position="27"/>
    </location>
</feature>
<evidence type="ECO:0008006" key="4">
    <source>
        <dbReference type="Google" id="ProtNLM"/>
    </source>
</evidence>
<proteinExistence type="predicted"/>
<dbReference type="EMBL" id="CP029288">
    <property type="protein sequence ID" value="AWR97894.1"/>
    <property type="molecule type" value="Genomic_DNA"/>
</dbReference>
<feature type="transmembrane region" description="Helical" evidence="1">
    <location>
        <begin position="179"/>
        <end position="197"/>
    </location>
</feature>
<dbReference type="PANTHER" id="PTHR35804:SF1">
    <property type="entry name" value="LYSINE EXPORTER LYSO"/>
    <property type="match status" value="1"/>
</dbReference>
<evidence type="ECO:0000313" key="3">
    <source>
        <dbReference type="Proteomes" id="UP000248410"/>
    </source>
</evidence>
<organism evidence="2 3">
    <name type="scientific">Acidianus sulfidivorans JP7</name>
    <dbReference type="NCBI Taxonomy" id="619593"/>
    <lineage>
        <taxon>Archaea</taxon>
        <taxon>Thermoproteota</taxon>
        <taxon>Thermoprotei</taxon>
        <taxon>Sulfolobales</taxon>
        <taxon>Sulfolobaceae</taxon>
        <taxon>Acidianus</taxon>
    </lineage>
</organism>
<keyword evidence="1" id="KW-1133">Transmembrane helix</keyword>
<sequence length="268" mass="29135">MPSIVSDSIVLILIFTIAFWGGVQLSSQAIEKILYISIVSSIAIVIITYFLGSFITTEKRNKDKQQVIRVSLKTQIKYIAPLIVGFISGFLLKISLPFNALIDYELYVLAFIIGIAVGKDLNKKILRRISNIAISSILIVIVGGIISSIILFIIGIRPYNLALSISLGSGWYSYTGPIVAKYYGPIYGVIGFLVNFLREQLTFSLLPFLLRTRSSPIGAIAVGGATSMDVTLGFYIDVLGNEYGVGALISGVIITLIVPVILPIILIL</sequence>
<dbReference type="GO" id="GO:0015661">
    <property type="term" value="F:L-lysine efflux transmembrane transporter activity"/>
    <property type="evidence" value="ECO:0007669"/>
    <property type="project" value="InterPro"/>
</dbReference>
<keyword evidence="3" id="KW-1185">Reference proteome</keyword>
<dbReference type="KEGG" id="asul:DFR86_10330"/>
<dbReference type="PANTHER" id="PTHR35804">
    <property type="entry name" value="LYSINE EXPORTER LYSO"/>
    <property type="match status" value="1"/>
</dbReference>
<evidence type="ECO:0000313" key="2">
    <source>
        <dbReference type="EMBL" id="AWR97894.1"/>
    </source>
</evidence>
<keyword evidence="1" id="KW-0812">Transmembrane</keyword>
<keyword evidence="1" id="KW-0472">Membrane</keyword>
<feature type="transmembrane region" description="Helical" evidence="1">
    <location>
        <begin position="33"/>
        <end position="57"/>
    </location>
</feature>
<accession>A0A2U9IPJ4</accession>
<feature type="transmembrane region" description="Helical" evidence="1">
    <location>
        <begin position="133"/>
        <end position="159"/>
    </location>
</feature>
<feature type="transmembrane region" description="Helical" evidence="1">
    <location>
        <begin position="78"/>
        <end position="98"/>
    </location>
</feature>
<dbReference type="InterPro" id="IPR005642">
    <property type="entry name" value="LysO"/>
</dbReference>
<feature type="transmembrane region" description="Helical" evidence="1">
    <location>
        <begin position="217"/>
        <end position="236"/>
    </location>
</feature>
<dbReference type="AlphaFoldDB" id="A0A2U9IPJ4"/>
<dbReference type="Proteomes" id="UP000248410">
    <property type="component" value="Chromosome"/>
</dbReference>
<dbReference type="Pfam" id="PF03956">
    <property type="entry name" value="Lys_export"/>
    <property type="match status" value="1"/>
</dbReference>
<gene>
    <name evidence="2" type="ORF">DFR86_10330</name>
</gene>
<evidence type="ECO:0000256" key="1">
    <source>
        <dbReference type="SAM" id="Phobius"/>
    </source>
</evidence>
<dbReference type="GO" id="GO:0005886">
    <property type="term" value="C:plasma membrane"/>
    <property type="evidence" value="ECO:0007669"/>
    <property type="project" value="TreeGrafter"/>
</dbReference>